<name>A0ABD0XUN5_9HEMI</name>
<feature type="domain" description="C2" evidence="7">
    <location>
        <begin position="398"/>
        <end position="522"/>
    </location>
</feature>
<dbReference type="Proteomes" id="UP001558652">
    <property type="component" value="Unassembled WGS sequence"/>
</dbReference>
<comment type="similarity">
    <text evidence="3">Belongs to the unc-13 family.</text>
</comment>
<organism evidence="10 11">
    <name type="scientific">Ranatra chinensis</name>
    <dbReference type="NCBI Taxonomy" id="642074"/>
    <lineage>
        <taxon>Eukaryota</taxon>
        <taxon>Metazoa</taxon>
        <taxon>Ecdysozoa</taxon>
        <taxon>Arthropoda</taxon>
        <taxon>Hexapoda</taxon>
        <taxon>Insecta</taxon>
        <taxon>Pterygota</taxon>
        <taxon>Neoptera</taxon>
        <taxon>Paraneoptera</taxon>
        <taxon>Hemiptera</taxon>
        <taxon>Heteroptera</taxon>
        <taxon>Panheteroptera</taxon>
        <taxon>Nepomorpha</taxon>
        <taxon>Nepidae</taxon>
        <taxon>Ranatrinae</taxon>
        <taxon>Ranatra</taxon>
    </lineage>
</organism>
<feature type="domain" description="MHD2" evidence="9">
    <location>
        <begin position="278"/>
        <end position="383"/>
    </location>
</feature>
<dbReference type="InterPro" id="IPR052095">
    <property type="entry name" value="UNC-13_domain"/>
</dbReference>
<keyword evidence="6" id="KW-0967">Endosome</keyword>
<dbReference type="InterPro" id="IPR014770">
    <property type="entry name" value="Munc13_1"/>
</dbReference>
<dbReference type="Gene3D" id="1.10.357.50">
    <property type="match status" value="1"/>
</dbReference>
<reference evidence="10 11" key="1">
    <citation type="submission" date="2024-07" db="EMBL/GenBank/DDBJ databases">
        <title>Chromosome-level genome assembly of the water stick insect Ranatra chinensis (Heteroptera: Nepidae).</title>
        <authorList>
            <person name="Liu X."/>
        </authorList>
    </citation>
    <scope>NUCLEOTIDE SEQUENCE [LARGE SCALE GENOMIC DNA]</scope>
    <source>
        <strain evidence="10">Cailab_2021Rc</strain>
        <tissue evidence="10">Muscle</tissue>
    </source>
</reference>
<sequence>ICELVEPIVAKISSLLKPIEFGREIVEESTNNSLDVGTSLFELYLNLQRFYMLGVGMFPTGIESLSISKFYTWFDHAVVQWLDIAVFKAFQRIDKAVDLDELVPVHSCVKYSSSAVDTLSIFYQVKTFWKQLAWPEAAGSYTFVAKILEEICRSCVNHYANKMSKKVEHLGFTESAYGEKYEVTNEWCLAINNIDYVGQSIQPFGDDLDLEDIIKNVAEYIDLSAADKCKQSLDGIMKSALENVHNKIIDLLQSAARQMSPSIKRFLLEGAELLHQDNNHVDRLMQYLDENLMTLHSQLSTDNFDRFLSIILEEVSIILKFVVEDNLDRRRPSSFFSNLNGTLKILTGFFKDGVNVDSNENFTRVKQLLTLHGTETEELIHQYHLERLEEQKALNNCPFGKLVVRVRFIDETLKINVIIAEKLQPHDTNGLCDPYVKIHLLPEEKFVHLSKPRTKTVKRSLNPLFDETFTLSLTKEQKNYDRGLIQFLVKDQDFLGMSSQFVGEAFIQFKDIPKAEGDEQLENLRTFHLNLSKPDKQNTEVYKALDHRQGEKLARDFIKRQKAKMQPMVPNS</sequence>
<dbReference type="InterPro" id="IPR014772">
    <property type="entry name" value="Munc13_dom-2"/>
</dbReference>
<evidence type="ECO:0000256" key="5">
    <source>
        <dbReference type="ARBA" id="ARBA00022490"/>
    </source>
</evidence>
<dbReference type="SUPFAM" id="SSF49562">
    <property type="entry name" value="C2 domain (Calcium/lipid-binding domain, CaLB)"/>
    <property type="match status" value="1"/>
</dbReference>
<dbReference type="SMART" id="SM00239">
    <property type="entry name" value="C2"/>
    <property type="match status" value="1"/>
</dbReference>
<dbReference type="PROSITE" id="PS51259">
    <property type="entry name" value="MHD2"/>
    <property type="match status" value="1"/>
</dbReference>
<dbReference type="PANTHER" id="PTHR45999:SF2">
    <property type="entry name" value="PROTEIN UNC-13 HOMOLOG 4B"/>
    <property type="match status" value="1"/>
</dbReference>
<dbReference type="Pfam" id="PF00168">
    <property type="entry name" value="C2"/>
    <property type="match status" value="1"/>
</dbReference>
<dbReference type="PANTHER" id="PTHR45999">
    <property type="entry name" value="UNC-13-4A, ISOFORM B"/>
    <property type="match status" value="1"/>
</dbReference>
<evidence type="ECO:0000259" key="7">
    <source>
        <dbReference type="PROSITE" id="PS50004"/>
    </source>
</evidence>
<evidence type="ECO:0000256" key="4">
    <source>
        <dbReference type="ARBA" id="ARBA00022483"/>
    </source>
</evidence>
<evidence type="ECO:0000256" key="2">
    <source>
        <dbReference type="ARBA" id="ARBA00004603"/>
    </source>
</evidence>
<dbReference type="InterPro" id="IPR000008">
    <property type="entry name" value="C2_dom"/>
</dbReference>
<evidence type="ECO:0000259" key="8">
    <source>
        <dbReference type="PROSITE" id="PS51258"/>
    </source>
</evidence>
<evidence type="ECO:0000313" key="10">
    <source>
        <dbReference type="EMBL" id="KAL1114981.1"/>
    </source>
</evidence>
<comment type="subcellular location">
    <subcellularLocation>
        <location evidence="1">Cytoplasm</location>
    </subcellularLocation>
    <subcellularLocation>
        <location evidence="2">Late endosome</location>
    </subcellularLocation>
</comment>
<dbReference type="InterPro" id="IPR035892">
    <property type="entry name" value="C2_domain_sf"/>
</dbReference>
<accession>A0ABD0XUN5</accession>
<feature type="domain" description="MHD1" evidence="8">
    <location>
        <begin position="41"/>
        <end position="163"/>
    </location>
</feature>
<gene>
    <name evidence="10" type="ORF">AAG570_007804</name>
</gene>
<evidence type="ECO:0000259" key="9">
    <source>
        <dbReference type="PROSITE" id="PS51259"/>
    </source>
</evidence>
<evidence type="ECO:0000256" key="3">
    <source>
        <dbReference type="ARBA" id="ARBA00005823"/>
    </source>
</evidence>
<dbReference type="AlphaFoldDB" id="A0ABD0XUN5"/>
<protein>
    <submittedName>
        <fullName evidence="10">Uncharacterized protein</fullName>
    </submittedName>
</protein>
<dbReference type="Gene3D" id="2.60.40.150">
    <property type="entry name" value="C2 domain"/>
    <property type="match status" value="1"/>
</dbReference>
<dbReference type="GO" id="GO:0005770">
    <property type="term" value="C:late endosome"/>
    <property type="evidence" value="ECO:0007669"/>
    <property type="project" value="UniProtKB-SubCell"/>
</dbReference>
<dbReference type="EMBL" id="JBFDAA010000021">
    <property type="protein sequence ID" value="KAL1114981.1"/>
    <property type="molecule type" value="Genomic_DNA"/>
</dbReference>
<evidence type="ECO:0000313" key="11">
    <source>
        <dbReference type="Proteomes" id="UP001558652"/>
    </source>
</evidence>
<evidence type="ECO:0000256" key="6">
    <source>
        <dbReference type="ARBA" id="ARBA00022753"/>
    </source>
</evidence>
<keyword evidence="11" id="KW-1185">Reference proteome</keyword>
<evidence type="ECO:0000256" key="1">
    <source>
        <dbReference type="ARBA" id="ARBA00004496"/>
    </source>
</evidence>
<proteinExistence type="inferred from homology"/>
<dbReference type="PROSITE" id="PS51258">
    <property type="entry name" value="MHD1"/>
    <property type="match status" value="1"/>
</dbReference>
<keyword evidence="4" id="KW-0268">Exocytosis</keyword>
<dbReference type="GO" id="GO:0006887">
    <property type="term" value="P:exocytosis"/>
    <property type="evidence" value="ECO:0007669"/>
    <property type="project" value="UniProtKB-KW"/>
</dbReference>
<keyword evidence="5" id="KW-0963">Cytoplasm</keyword>
<dbReference type="PROSITE" id="PS50004">
    <property type="entry name" value="C2"/>
    <property type="match status" value="1"/>
</dbReference>
<feature type="non-terminal residue" evidence="10">
    <location>
        <position position="1"/>
    </location>
</feature>
<comment type="caution">
    <text evidence="10">The sequence shown here is derived from an EMBL/GenBank/DDBJ whole genome shotgun (WGS) entry which is preliminary data.</text>
</comment>